<organism evidence="1 2">
    <name type="scientific">Rothia aeria</name>
    <dbReference type="NCBI Taxonomy" id="172042"/>
    <lineage>
        <taxon>Bacteria</taxon>
        <taxon>Bacillati</taxon>
        <taxon>Actinomycetota</taxon>
        <taxon>Actinomycetes</taxon>
        <taxon>Micrococcales</taxon>
        <taxon>Micrococcaceae</taxon>
        <taxon>Rothia</taxon>
    </lineage>
</organism>
<gene>
    <name evidence="1" type="ORF">NCTC10207_01223</name>
</gene>
<dbReference type="Proteomes" id="UP000282386">
    <property type="component" value="Chromosome"/>
</dbReference>
<dbReference type="RefSeq" id="WP_126500080.1">
    <property type="nucleotide sequence ID" value="NZ_LR134479.1"/>
</dbReference>
<name>A0A7Z9A4Y7_9MICC</name>
<sequence length="162" mass="18988">MHDHDIYDNTPSSYLDDIADIGEKHIRLSYPNFILLLARLDTDYNYAQYLVRYLYAKHLADELRHPNISGYLEEQDELSNALRHFRVTIPGIIARRTQLTELLKTRTVQVPAYVGDPWEYHPNAPEPDQPTFSPAAPHSDIEVRLQIIDEYLWLYEKYSATK</sequence>
<accession>A0A7Z9A4Y7</accession>
<proteinExistence type="predicted"/>
<reference evidence="1 2" key="1">
    <citation type="submission" date="2018-12" db="EMBL/GenBank/DDBJ databases">
        <authorList>
            <consortium name="Pathogen Informatics"/>
        </authorList>
    </citation>
    <scope>NUCLEOTIDE SEQUENCE [LARGE SCALE GENOMIC DNA]</scope>
    <source>
        <strain evidence="1 2">NCTC10207</strain>
    </source>
</reference>
<dbReference type="AlphaFoldDB" id="A0A7Z9A4Y7"/>
<evidence type="ECO:0000313" key="2">
    <source>
        <dbReference type="Proteomes" id="UP000282386"/>
    </source>
</evidence>
<dbReference type="EMBL" id="LR134479">
    <property type="protein sequence ID" value="VEI23126.1"/>
    <property type="molecule type" value="Genomic_DNA"/>
</dbReference>
<evidence type="ECO:0000313" key="1">
    <source>
        <dbReference type="EMBL" id="VEI23126.1"/>
    </source>
</evidence>
<protein>
    <submittedName>
        <fullName evidence="1">Uncharacterized protein</fullName>
    </submittedName>
</protein>